<gene>
    <name evidence="1" type="ORF">LCIVAC01_01090</name>
</gene>
<evidence type="ECO:0000313" key="1">
    <source>
        <dbReference type="EMBL" id="QBK85300.1"/>
    </source>
</evidence>
<protein>
    <submittedName>
        <fullName evidence="1">Uncharacterized protein</fullName>
    </submittedName>
</protein>
<proteinExistence type="predicted"/>
<accession>A0A481YQQ3</accession>
<reference evidence="1" key="1">
    <citation type="journal article" date="2019" name="MBio">
        <title>Virus Genomes from Deep Sea Sediments Expand the Ocean Megavirome and Support Independent Origins of Viral Gigantism.</title>
        <authorList>
            <person name="Backstrom D."/>
            <person name="Yutin N."/>
            <person name="Jorgensen S.L."/>
            <person name="Dharamshi J."/>
            <person name="Homa F."/>
            <person name="Zaremba-Niedwiedzka K."/>
            <person name="Spang A."/>
            <person name="Wolf Y.I."/>
            <person name="Koonin E.V."/>
            <person name="Ettema T.J."/>
        </authorList>
    </citation>
    <scope>NUCLEOTIDE SEQUENCE</scope>
</reference>
<dbReference type="EMBL" id="MK500314">
    <property type="protein sequence ID" value="QBK85300.1"/>
    <property type="molecule type" value="Genomic_DNA"/>
</dbReference>
<organism evidence="1">
    <name type="scientific">Iridovirus LCIVAC01</name>
    <dbReference type="NCBI Taxonomy" id="2506607"/>
    <lineage>
        <taxon>Viruses</taxon>
        <taxon>Varidnaviria</taxon>
        <taxon>Bamfordvirae</taxon>
        <taxon>Nucleocytoviricota</taxon>
        <taxon>Megaviricetes</taxon>
        <taxon>Pimascovirales</taxon>
        <taxon>Pimascovirales incertae sedis</taxon>
        <taxon>Iridoviridae</taxon>
    </lineage>
</organism>
<name>A0A481YQQ3_9VIRU</name>
<sequence>MISSDLPQQYVETFENTFLFTPEEELKTEHEDYIRAQEWWNTYRMYVSLLISVDTNDINFDNPSILSTENEKLMLHVYSLSYTAYVKTCQFLNVKIIIAAHNA</sequence>